<organism evidence="11 12">
    <name type="scientific">Parendozoicomonas callyspongiae</name>
    <dbReference type="NCBI Taxonomy" id="2942213"/>
    <lineage>
        <taxon>Bacteria</taxon>
        <taxon>Pseudomonadati</taxon>
        <taxon>Pseudomonadota</taxon>
        <taxon>Gammaproteobacteria</taxon>
        <taxon>Oceanospirillales</taxon>
        <taxon>Endozoicomonadaceae</taxon>
        <taxon>Parendozoicomonas</taxon>
    </lineage>
</organism>
<keyword evidence="4 6" id="KW-0274">FAD</keyword>
<dbReference type="Pfam" id="PF00441">
    <property type="entry name" value="Acyl-CoA_dh_1"/>
    <property type="match status" value="1"/>
</dbReference>
<evidence type="ECO:0000259" key="9">
    <source>
        <dbReference type="Pfam" id="PF02771"/>
    </source>
</evidence>
<proteinExistence type="inferred from homology"/>
<protein>
    <submittedName>
        <fullName evidence="11">Phenylacyl-CoA dehydrogenase</fullName>
    </submittedName>
</protein>
<evidence type="ECO:0000313" key="11">
    <source>
        <dbReference type="EMBL" id="MCL6271209.1"/>
    </source>
</evidence>
<dbReference type="Pfam" id="PF02770">
    <property type="entry name" value="Acyl-CoA_dh_M"/>
    <property type="match status" value="1"/>
</dbReference>
<dbReference type="PANTHER" id="PTHR42803">
    <property type="entry name" value="ACYL-COA DEHYDROGENASE"/>
    <property type="match status" value="1"/>
</dbReference>
<feature type="domain" description="Acetyl-CoA dehydrogenase-like C-terminal" evidence="10">
    <location>
        <begin position="468"/>
        <end position="592"/>
    </location>
</feature>
<dbReference type="InterPro" id="IPR046373">
    <property type="entry name" value="Acyl-CoA_Oxase/DH_mid-dom_sf"/>
</dbReference>
<evidence type="ECO:0000256" key="1">
    <source>
        <dbReference type="ARBA" id="ARBA00001974"/>
    </source>
</evidence>
<dbReference type="InterPro" id="IPR006091">
    <property type="entry name" value="Acyl-CoA_Oxase/DH_mid-dom"/>
</dbReference>
<dbReference type="InterPro" id="IPR036250">
    <property type="entry name" value="AcylCo_DH-like_C"/>
</dbReference>
<dbReference type="Proteomes" id="UP001203338">
    <property type="component" value="Unassembled WGS sequence"/>
</dbReference>
<dbReference type="InterPro" id="IPR052166">
    <property type="entry name" value="Diverse_Acyl-CoA_DH"/>
</dbReference>
<feature type="domain" description="Acyl-CoA dehydrogenase/oxidase C-terminal" evidence="7">
    <location>
        <begin position="282"/>
        <end position="450"/>
    </location>
</feature>
<accession>A0ABT0PIK7</accession>
<dbReference type="InterPro" id="IPR037069">
    <property type="entry name" value="AcylCoA_DH/ox_N_sf"/>
</dbReference>
<feature type="domain" description="Acyl-CoA dehydrogenase/oxidase N-terminal" evidence="9">
    <location>
        <begin position="41"/>
        <end position="158"/>
    </location>
</feature>
<evidence type="ECO:0000259" key="8">
    <source>
        <dbReference type="Pfam" id="PF02770"/>
    </source>
</evidence>
<comment type="caution">
    <text evidence="11">The sequence shown here is derived from an EMBL/GenBank/DDBJ whole genome shotgun (WGS) entry which is preliminary data.</text>
</comment>
<evidence type="ECO:0000256" key="5">
    <source>
        <dbReference type="ARBA" id="ARBA00023002"/>
    </source>
</evidence>
<reference evidence="11 12" key="1">
    <citation type="submission" date="2022-05" db="EMBL/GenBank/DDBJ databases">
        <authorList>
            <person name="Park J.-S."/>
        </authorList>
    </citation>
    <scope>NUCLEOTIDE SEQUENCE [LARGE SCALE GENOMIC DNA]</scope>
    <source>
        <strain evidence="11 12">2012CJ34-2</strain>
    </source>
</reference>
<evidence type="ECO:0000259" key="7">
    <source>
        <dbReference type="Pfam" id="PF00441"/>
    </source>
</evidence>
<dbReference type="EMBL" id="JAMFLX010000021">
    <property type="protein sequence ID" value="MCL6271209.1"/>
    <property type="molecule type" value="Genomic_DNA"/>
</dbReference>
<keyword evidence="12" id="KW-1185">Reference proteome</keyword>
<evidence type="ECO:0000256" key="6">
    <source>
        <dbReference type="RuleBase" id="RU362125"/>
    </source>
</evidence>
<dbReference type="SUPFAM" id="SSF47203">
    <property type="entry name" value="Acyl-CoA dehydrogenase C-terminal domain-like"/>
    <property type="match status" value="1"/>
</dbReference>
<keyword evidence="5 6" id="KW-0560">Oxidoreductase</keyword>
<comment type="similarity">
    <text evidence="2 6">Belongs to the acyl-CoA dehydrogenase family.</text>
</comment>
<dbReference type="InterPro" id="IPR013786">
    <property type="entry name" value="AcylCoA_DH/ox_N"/>
</dbReference>
<dbReference type="SUPFAM" id="SSF56645">
    <property type="entry name" value="Acyl-CoA dehydrogenase NM domain-like"/>
    <property type="match status" value="1"/>
</dbReference>
<dbReference type="Gene3D" id="1.20.140.10">
    <property type="entry name" value="Butyryl-CoA Dehydrogenase, subunit A, domain 3"/>
    <property type="match status" value="1"/>
</dbReference>
<evidence type="ECO:0000256" key="3">
    <source>
        <dbReference type="ARBA" id="ARBA00022630"/>
    </source>
</evidence>
<dbReference type="Gene3D" id="1.10.540.10">
    <property type="entry name" value="Acyl-CoA dehydrogenase/oxidase, N-terminal domain"/>
    <property type="match status" value="1"/>
</dbReference>
<dbReference type="InterPro" id="IPR025878">
    <property type="entry name" value="Acyl-CoA_dh-like_C_dom"/>
</dbReference>
<evidence type="ECO:0000259" key="10">
    <source>
        <dbReference type="Pfam" id="PF12806"/>
    </source>
</evidence>
<dbReference type="InterPro" id="IPR009075">
    <property type="entry name" value="AcylCo_DH/oxidase_C"/>
</dbReference>
<sequence>MPEYKAPLRDIRFVRDELFGYQEHYASLPGMDEATPDMVDAILEEGAKFCEQVIAPLNQVGDREGCTWSEEGVTTPNGFKEAYQQFVEGGWPSLAHEPEFGGQGLPESLNLVMSELIGEANWSWGMYPGLSHGAMNTLHAHGTPEQQQTYLTKLVSGEWTGTMCLTEPHCGTDLGMLRTKAEPQADGTYKVTGTKIFISAGEHDMADNIVHIVLARLPDAPQGTKGISLFIVPKCLPNDDGSAGERNAVSCGSLEHKMGIHGNSTCVMNFDGATGYLIGPPNKGLNCMFTFMNTARIGTGLQGLAHAEIAYQGALRYARERLQMRSLTGPKNPDGPADPIIVHPDVRRMLLTMKAFAEGNRALLFYAGKHADIVQHSADEEERKASDALLGFLTPIVKAFMTETGFEAANLGVQCYGGHGFISEWGMEQNVRDSRISLLYEGTTGIQALDLLGRKVLMTQGESLKGFTKVVHKFCQKHVDDEALKDYIPKLSALNKEWGELTVKVGMKAMKNREEVGSAAVDYLMYSGYVVLAYLWADMVRVAKDKLAEGSTEEGFYTSKVQTADFYFQKILPRTQTHKACIEAGAESVMAMSEAHFG</sequence>
<dbReference type="PANTHER" id="PTHR42803:SF1">
    <property type="entry name" value="BROAD-SPECIFICITY LINEAR ACYL-COA DEHYDROGENASE FADE5"/>
    <property type="match status" value="1"/>
</dbReference>
<keyword evidence="3 6" id="KW-0285">Flavoprotein</keyword>
<evidence type="ECO:0000256" key="4">
    <source>
        <dbReference type="ARBA" id="ARBA00022827"/>
    </source>
</evidence>
<feature type="domain" description="Acyl-CoA oxidase/dehydrogenase middle" evidence="8">
    <location>
        <begin position="163"/>
        <end position="271"/>
    </location>
</feature>
<evidence type="ECO:0000313" key="12">
    <source>
        <dbReference type="Proteomes" id="UP001203338"/>
    </source>
</evidence>
<gene>
    <name evidence="11" type="ORF">M3P05_14885</name>
</gene>
<dbReference type="Pfam" id="PF12806">
    <property type="entry name" value="Acyl-CoA_dh_C"/>
    <property type="match status" value="1"/>
</dbReference>
<dbReference type="Pfam" id="PF02771">
    <property type="entry name" value="Acyl-CoA_dh_N"/>
    <property type="match status" value="1"/>
</dbReference>
<comment type="cofactor">
    <cofactor evidence="1 6">
        <name>FAD</name>
        <dbReference type="ChEBI" id="CHEBI:57692"/>
    </cofactor>
</comment>
<dbReference type="Gene3D" id="2.40.110.10">
    <property type="entry name" value="Butyryl-CoA Dehydrogenase, subunit A, domain 2"/>
    <property type="match status" value="1"/>
</dbReference>
<name>A0ABT0PIK7_9GAMM</name>
<dbReference type="InterPro" id="IPR009100">
    <property type="entry name" value="AcylCoA_DH/oxidase_NM_dom_sf"/>
</dbReference>
<evidence type="ECO:0000256" key="2">
    <source>
        <dbReference type="ARBA" id="ARBA00009347"/>
    </source>
</evidence>
<dbReference type="RefSeq" id="WP_249700645.1">
    <property type="nucleotide sequence ID" value="NZ_JAMFLX010000021.1"/>
</dbReference>